<protein>
    <submittedName>
        <fullName evidence="1">Uncharacterized protein</fullName>
    </submittedName>
</protein>
<proteinExistence type="predicted"/>
<gene>
    <name evidence="1" type="ORF">O6H91_01G089800</name>
</gene>
<keyword evidence="2" id="KW-1185">Reference proteome</keyword>
<reference evidence="2" key="1">
    <citation type="journal article" date="2024" name="Proc. Natl. Acad. Sci. U.S.A.">
        <title>Extraordinary preservation of gene collinearity over three hundred million years revealed in homosporous lycophytes.</title>
        <authorList>
            <person name="Li C."/>
            <person name="Wickell D."/>
            <person name="Kuo L.Y."/>
            <person name="Chen X."/>
            <person name="Nie B."/>
            <person name="Liao X."/>
            <person name="Peng D."/>
            <person name="Ji J."/>
            <person name="Jenkins J."/>
            <person name="Williams M."/>
            <person name="Shu S."/>
            <person name="Plott C."/>
            <person name="Barry K."/>
            <person name="Rajasekar S."/>
            <person name="Grimwood J."/>
            <person name="Han X."/>
            <person name="Sun S."/>
            <person name="Hou Z."/>
            <person name="He W."/>
            <person name="Dai G."/>
            <person name="Sun C."/>
            <person name="Schmutz J."/>
            <person name="Leebens-Mack J.H."/>
            <person name="Li F.W."/>
            <person name="Wang L."/>
        </authorList>
    </citation>
    <scope>NUCLEOTIDE SEQUENCE [LARGE SCALE GENOMIC DNA]</scope>
    <source>
        <strain evidence="2">cv. PW_Plant_1</strain>
    </source>
</reference>
<evidence type="ECO:0000313" key="1">
    <source>
        <dbReference type="EMBL" id="KAJ7569713.1"/>
    </source>
</evidence>
<accession>A0ACC2ET41</accession>
<dbReference type="EMBL" id="CM055092">
    <property type="protein sequence ID" value="KAJ7569713.1"/>
    <property type="molecule type" value="Genomic_DNA"/>
</dbReference>
<sequence>MSDVRCNSSDATSNVGCNVGFTTRRMLNATRRLVGCNSLDVGWNSSDVVCRMSDGTHRMSDATRRMELIGCNVGCNSSDVWMSDVGCRMQLIGCATDYKWFLAQTRG</sequence>
<organism evidence="1 2">
    <name type="scientific">Diphasiastrum complanatum</name>
    <name type="common">Issler's clubmoss</name>
    <name type="synonym">Lycopodium complanatum</name>
    <dbReference type="NCBI Taxonomy" id="34168"/>
    <lineage>
        <taxon>Eukaryota</taxon>
        <taxon>Viridiplantae</taxon>
        <taxon>Streptophyta</taxon>
        <taxon>Embryophyta</taxon>
        <taxon>Tracheophyta</taxon>
        <taxon>Lycopodiopsida</taxon>
        <taxon>Lycopodiales</taxon>
        <taxon>Lycopodiaceae</taxon>
        <taxon>Lycopodioideae</taxon>
        <taxon>Diphasiastrum</taxon>
    </lineage>
</organism>
<dbReference type="Proteomes" id="UP001162992">
    <property type="component" value="Chromosome 1"/>
</dbReference>
<name>A0ACC2ET41_DIPCM</name>
<evidence type="ECO:0000313" key="2">
    <source>
        <dbReference type="Proteomes" id="UP001162992"/>
    </source>
</evidence>
<comment type="caution">
    <text evidence="1">The sequence shown here is derived from an EMBL/GenBank/DDBJ whole genome shotgun (WGS) entry which is preliminary data.</text>
</comment>